<name>A0AA36H0J3_CYLNA</name>
<reference evidence="2" key="1">
    <citation type="submission" date="2023-07" db="EMBL/GenBank/DDBJ databases">
        <authorList>
            <consortium name="CYATHOMIX"/>
        </authorList>
    </citation>
    <scope>NUCLEOTIDE SEQUENCE</scope>
    <source>
        <strain evidence="2">N/A</strain>
    </source>
</reference>
<accession>A0AA36H0J3</accession>
<evidence type="ECO:0000256" key="1">
    <source>
        <dbReference type="SAM" id="SignalP"/>
    </source>
</evidence>
<organism evidence="2 3">
    <name type="scientific">Cylicocyclus nassatus</name>
    <name type="common">Nematode worm</name>
    <dbReference type="NCBI Taxonomy" id="53992"/>
    <lineage>
        <taxon>Eukaryota</taxon>
        <taxon>Metazoa</taxon>
        <taxon>Ecdysozoa</taxon>
        <taxon>Nematoda</taxon>
        <taxon>Chromadorea</taxon>
        <taxon>Rhabditida</taxon>
        <taxon>Rhabditina</taxon>
        <taxon>Rhabditomorpha</taxon>
        <taxon>Strongyloidea</taxon>
        <taxon>Strongylidae</taxon>
        <taxon>Cylicocyclus</taxon>
    </lineage>
</organism>
<protein>
    <recommendedName>
        <fullName evidence="4">Secreted protein</fullName>
    </recommendedName>
</protein>
<evidence type="ECO:0008006" key="4">
    <source>
        <dbReference type="Google" id="ProtNLM"/>
    </source>
</evidence>
<keyword evidence="3" id="KW-1185">Reference proteome</keyword>
<dbReference type="Proteomes" id="UP001176961">
    <property type="component" value="Unassembled WGS sequence"/>
</dbReference>
<keyword evidence="1" id="KW-0732">Signal</keyword>
<evidence type="ECO:0000313" key="2">
    <source>
        <dbReference type="EMBL" id="CAJ0601825.1"/>
    </source>
</evidence>
<evidence type="ECO:0000313" key="3">
    <source>
        <dbReference type="Proteomes" id="UP001176961"/>
    </source>
</evidence>
<feature type="signal peptide" evidence="1">
    <location>
        <begin position="1"/>
        <end position="20"/>
    </location>
</feature>
<dbReference type="EMBL" id="CATQJL010000305">
    <property type="protein sequence ID" value="CAJ0601825.1"/>
    <property type="molecule type" value="Genomic_DNA"/>
</dbReference>
<gene>
    <name evidence="2" type="ORF">CYNAS_LOCUS13808</name>
</gene>
<feature type="chain" id="PRO_5041371994" description="Secreted protein" evidence="1">
    <location>
        <begin position="21"/>
        <end position="122"/>
    </location>
</feature>
<sequence length="122" mass="14018">MNFLFFFFFLGACFLGLTNAIGLLERVRKMQEKPSFKECVKKCNNDKMQVLSKQHTSYKFVPIAGREGTICTNPRARTTFQLRSKTRTPPSKVGVIRCFDHSQVDLSSAVPFNRMSKSYPLR</sequence>
<proteinExistence type="predicted"/>
<comment type="caution">
    <text evidence="2">The sequence shown here is derived from an EMBL/GenBank/DDBJ whole genome shotgun (WGS) entry which is preliminary data.</text>
</comment>
<dbReference type="AlphaFoldDB" id="A0AA36H0J3"/>